<dbReference type="AlphaFoldDB" id="A0A451BMQ0"/>
<evidence type="ECO:0000256" key="3">
    <source>
        <dbReference type="ARBA" id="ARBA00022490"/>
    </source>
</evidence>
<name>A0A451BMQ0_9GAMM</name>
<dbReference type="InterPro" id="IPR004446">
    <property type="entry name" value="Heptose_bisP_phosphatase"/>
</dbReference>
<dbReference type="InterPro" id="IPR023214">
    <property type="entry name" value="HAD_sf"/>
</dbReference>
<dbReference type="GO" id="GO:0005737">
    <property type="term" value="C:cytoplasm"/>
    <property type="evidence" value="ECO:0007669"/>
    <property type="project" value="UniProtKB-SubCell"/>
</dbReference>
<evidence type="ECO:0000256" key="7">
    <source>
        <dbReference type="ARBA" id="ARBA00031828"/>
    </source>
</evidence>
<dbReference type="Pfam" id="PF13242">
    <property type="entry name" value="Hydrolase_like"/>
    <property type="match status" value="1"/>
</dbReference>
<evidence type="ECO:0000256" key="4">
    <source>
        <dbReference type="ARBA" id="ARBA00022723"/>
    </source>
</evidence>
<dbReference type="NCBIfam" id="TIGR00213">
    <property type="entry name" value="GmhB_yaeD"/>
    <property type="match status" value="1"/>
</dbReference>
<evidence type="ECO:0000313" key="8">
    <source>
        <dbReference type="EMBL" id="VFK79550.1"/>
    </source>
</evidence>
<dbReference type="PANTHER" id="PTHR42891:SF1">
    <property type="entry name" value="D-GLYCERO-BETA-D-MANNO-HEPTOSE-1,7-BISPHOSPHATE 7-PHOSPHATASE"/>
    <property type="match status" value="1"/>
</dbReference>
<dbReference type="NCBIfam" id="TIGR01662">
    <property type="entry name" value="HAD-SF-IIIA"/>
    <property type="match status" value="1"/>
</dbReference>
<proteinExistence type="inferred from homology"/>
<keyword evidence="3" id="KW-0963">Cytoplasm</keyword>
<keyword evidence="5" id="KW-0378">Hydrolase</keyword>
<dbReference type="PANTHER" id="PTHR42891">
    <property type="entry name" value="D-GLYCERO-BETA-D-MANNO-HEPTOSE-1,7-BISPHOSPHATE 7-PHOSPHATASE"/>
    <property type="match status" value="1"/>
</dbReference>
<dbReference type="SUPFAM" id="SSF56784">
    <property type="entry name" value="HAD-like"/>
    <property type="match status" value="1"/>
</dbReference>
<evidence type="ECO:0000256" key="6">
    <source>
        <dbReference type="ARBA" id="ARBA00023277"/>
    </source>
</evidence>
<gene>
    <name evidence="8" type="ORF">BECKSD772D_GA0070982_10547</name>
</gene>
<keyword evidence="4" id="KW-0479">Metal-binding</keyword>
<protein>
    <recommendedName>
        <fullName evidence="7">D,D-heptose 1,7-bisphosphate phosphatase</fullName>
    </recommendedName>
</protein>
<dbReference type="Gene3D" id="3.40.50.1000">
    <property type="entry name" value="HAD superfamily/HAD-like"/>
    <property type="match status" value="1"/>
</dbReference>
<dbReference type="GO" id="GO:0016791">
    <property type="term" value="F:phosphatase activity"/>
    <property type="evidence" value="ECO:0007669"/>
    <property type="project" value="InterPro"/>
</dbReference>
<evidence type="ECO:0000256" key="2">
    <source>
        <dbReference type="ARBA" id="ARBA00005628"/>
    </source>
</evidence>
<comment type="subcellular location">
    <subcellularLocation>
        <location evidence="1">Cytoplasm</location>
    </subcellularLocation>
</comment>
<comment type="similarity">
    <text evidence="2">Belongs to the GmhB family.</text>
</comment>
<accession>A0A451BMQ0</accession>
<sequence length="195" mass="21813">MKRKALFLDRDGVINIDHGYVYRCEDFEFMDGIFDLCKSAQNNGLEIIIITNQAGIARGFYTEHDFEVLSKWVVDVFKRKEIFIADIFCCPYHPLHGIGHYKKDAECRKPNPGMILQAASKHDLNLSCSFLIGDKVSDIEAGLAAGVGNSLLLSSSGDYNHLNVPSIKTLSEAIPIIEQKLLQMDRDSFGLSANR</sequence>
<organism evidence="8">
    <name type="scientific">Candidatus Kentrum sp. SD</name>
    <dbReference type="NCBI Taxonomy" id="2126332"/>
    <lineage>
        <taxon>Bacteria</taxon>
        <taxon>Pseudomonadati</taxon>
        <taxon>Pseudomonadota</taxon>
        <taxon>Gammaproteobacteria</taxon>
        <taxon>Candidatus Kentrum</taxon>
    </lineage>
</organism>
<dbReference type="NCBIfam" id="TIGR01656">
    <property type="entry name" value="Histidinol-ppas"/>
    <property type="match status" value="1"/>
</dbReference>
<dbReference type="EMBL" id="CAADHB010000054">
    <property type="protein sequence ID" value="VFK79550.1"/>
    <property type="molecule type" value="Genomic_DNA"/>
</dbReference>
<keyword evidence="6" id="KW-0119">Carbohydrate metabolism</keyword>
<dbReference type="GO" id="GO:0046872">
    <property type="term" value="F:metal ion binding"/>
    <property type="evidence" value="ECO:0007669"/>
    <property type="project" value="UniProtKB-KW"/>
</dbReference>
<dbReference type="InterPro" id="IPR006549">
    <property type="entry name" value="HAD-SF_hydro_IIIA"/>
</dbReference>
<evidence type="ECO:0000256" key="1">
    <source>
        <dbReference type="ARBA" id="ARBA00004496"/>
    </source>
</evidence>
<dbReference type="CDD" id="cd07503">
    <property type="entry name" value="HAD_HisB-N"/>
    <property type="match status" value="1"/>
</dbReference>
<evidence type="ECO:0000256" key="5">
    <source>
        <dbReference type="ARBA" id="ARBA00022801"/>
    </source>
</evidence>
<dbReference type="InterPro" id="IPR006543">
    <property type="entry name" value="Histidinol-phos"/>
</dbReference>
<reference evidence="8" key="1">
    <citation type="submission" date="2019-02" db="EMBL/GenBank/DDBJ databases">
        <authorList>
            <person name="Gruber-Vodicka R. H."/>
            <person name="Seah K. B. B."/>
        </authorList>
    </citation>
    <scope>NUCLEOTIDE SEQUENCE</scope>
    <source>
        <strain evidence="8">BECK_S127</strain>
    </source>
</reference>
<dbReference type="InterPro" id="IPR036412">
    <property type="entry name" value="HAD-like_sf"/>
</dbReference>
<dbReference type="GO" id="GO:0005975">
    <property type="term" value="P:carbohydrate metabolic process"/>
    <property type="evidence" value="ECO:0007669"/>
    <property type="project" value="InterPro"/>
</dbReference>